<dbReference type="GO" id="GO:0036064">
    <property type="term" value="C:ciliary basal body"/>
    <property type="evidence" value="ECO:0007669"/>
    <property type="project" value="TreeGrafter"/>
</dbReference>
<evidence type="ECO:0000256" key="11">
    <source>
        <dbReference type="SAM" id="MobiDB-lite"/>
    </source>
</evidence>
<proteinExistence type="inferred from homology"/>
<keyword evidence="7" id="KW-0970">Cilium biogenesis/degradation</keyword>
<dbReference type="PANTHER" id="PTHR31539:SF1">
    <property type="entry name" value="CENTROSOMAL PROTEIN OF 19 KDA"/>
    <property type="match status" value="1"/>
</dbReference>
<keyword evidence="8" id="KW-0969">Cilium</keyword>
<dbReference type="GO" id="GO:0097712">
    <property type="term" value="P:vesicle targeting, trans-Golgi to periciliary membrane compartment"/>
    <property type="evidence" value="ECO:0007669"/>
    <property type="project" value="TreeGrafter"/>
</dbReference>
<evidence type="ECO:0000313" key="13">
    <source>
        <dbReference type="Proteomes" id="UP001162480"/>
    </source>
</evidence>
<keyword evidence="6" id="KW-0963">Cytoplasm</keyword>
<dbReference type="GO" id="GO:0005814">
    <property type="term" value="C:centriole"/>
    <property type="evidence" value="ECO:0007669"/>
    <property type="project" value="UniProtKB-SubCell"/>
</dbReference>
<evidence type="ECO:0000256" key="7">
    <source>
        <dbReference type="ARBA" id="ARBA00022794"/>
    </source>
</evidence>
<gene>
    <name evidence="12" type="ORF">OCTVUL_1B030293</name>
</gene>
<sequence>MEDHDVVCHKCGIRVRPPALIITYSYSSSEKIRRRTMPLRFFNAKSKIETISEELLNNPRHQKFVKKLPRAQLENLLNMLKDCLNGSTIKEYVQRKQLEKRLLVNPDEDLNKLGDEDLNARKAIMEKLFEKNATKPTDKDFIYDIQIEYSNSDAEPCSWDCIYDADAISVIVGTDDKCNGSDDEFGGGSGGSGGGGGGGGDIKKHDGDDVVNYDTGDDDYDLDDEDDHDDDKDEDSAANADDEA</sequence>
<feature type="compositionally biased region" description="Acidic residues" evidence="11">
    <location>
        <begin position="209"/>
        <end position="244"/>
    </location>
</feature>
<evidence type="ECO:0000256" key="9">
    <source>
        <dbReference type="ARBA" id="ARBA00023212"/>
    </source>
</evidence>
<comment type="similarity">
    <text evidence="4">Belongs to the CEP19 family.</text>
</comment>
<comment type="subcellular location">
    <subcellularLocation>
        <location evidence="2">Cytoplasm</location>
        <location evidence="2">Cytoskeleton</location>
        <location evidence="2">Cilium basal body</location>
    </subcellularLocation>
    <subcellularLocation>
        <location evidence="1">Cytoplasm</location>
        <location evidence="1">Cytoskeleton</location>
        <location evidence="1">Microtubule organizing center</location>
        <location evidence="1">Centrosome</location>
        <location evidence="1">Centriole</location>
    </subcellularLocation>
    <subcellularLocation>
        <location evidence="3">Cytoplasm</location>
        <location evidence="3">Cytoskeleton</location>
        <location evidence="3">Spindle</location>
    </subcellularLocation>
</comment>
<evidence type="ECO:0000256" key="2">
    <source>
        <dbReference type="ARBA" id="ARBA00004120"/>
    </source>
</evidence>
<evidence type="ECO:0000256" key="5">
    <source>
        <dbReference type="ARBA" id="ARBA00022015"/>
    </source>
</evidence>
<feature type="region of interest" description="Disordered" evidence="11">
    <location>
        <begin position="183"/>
        <end position="244"/>
    </location>
</feature>
<feature type="compositionally biased region" description="Gly residues" evidence="11">
    <location>
        <begin position="186"/>
        <end position="200"/>
    </location>
</feature>
<dbReference type="EMBL" id="OX597832">
    <property type="protein sequence ID" value="CAI9736937.1"/>
    <property type="molecule type" value="Genomic_DNA"/>
</dbReference>
<keyword evidence="13" id="KW-1185">Reference proteome</keyword>
<dbReference type="AlphaFoldDB" id="A0AA36BNP4"/>
<protein>
    <recommendedName>
        <fullName evidence="5">Centrosomal protein of 19 kDa</fullName>
    </recommendedName>
</protein>
<name>A0AA36BNP4_OCTVU</name>
<dbReference type="GO" id="GO:0000922">
    <property type="term" value="C:spindle pole"/>
    <property type="evidence" value="ECO:0007669"/>
    <property type="project" value="TreeGrafter"/>
</dbReference>
<dbReference type="PANTHER" id="PTHR31539">
    <property type="entry name" value="CENTROSOMAL PROTEIN OF 19K CEP19"/>
    <property type="match status" value="1"/>
</dbReference>
<organism evidence="12 13">
    <name type="scientific">Octopus vulgaris</name>
    <name type="common">Common octopus</name>
    <dbReference type="NCBI Taxonomy" id="6645"/>
    <lineage>
        <taxon>Eukaryota</taxon>
        <taxon>Metazoa</taxon>
        <taxon>Spiralia</taxon>
        <taxon>Lophotrochozoa</taxon>
        <taxon>Mollusca</taxon>
        <taxon>Cephalopoda</taxon>
        <taxon>Coleoidea</taxon>
        <taxon>Octopodiformes</taxon>
        <taxon>Octopoda</taxon>
        <taxon>Incirrata</taxon>
        <taxon>Octopodidae</taxon>
        <taxon>Octopus</taxon>
    </lineage>
</organism>
<evidence type="ECO:0000256" key="4">
    <source>
        <dbReference type="ARBA" id="ARBA00009371"/>
    </source>
</evidence>
<evidence type="ECO:0000256" key="3">
    <source>
        <dbReference type="ARBA" id="ARBA00004186"/>
    </source>
</evidence>
<accession>A0AA36BNP4</accession>
<keyword evidence="10" id="KW-0966">Cell projection</keyword>
<keyword evidence="9" id="KW-0206">Cytoskeleton</keyword>
<dbReference type="InterPro" id="IPR029412">
    <property type="entry name" value="CEP19"/>
</dbReference>
<dbReference type="Proteomes" id="UP001162480">
    <property type="component" value="Chromosome 19"/>
</dbReference>
<evidence type="ECO:0000256" key="10">
    <source>
        <dbReference type="ARBA" id="ARBA00023273"/>
    </source>
</evidence>
<evidence type="ECO:0000313" key="12">
    <source>
        <dbReference type="EMBL" id="CAI9736937.1"/>
    </source>
</evidence>
<dbReference type="Pfam" id="PF14933">
    <property type="entry name" value="CEP19"/>
    <property type="match status" value="1"/>
</dbReference>
<evidence type="ECO:0000256" key="6">
    <source>
        <dbReference type="ARBA" id="ARBA00022490"/>
    </source>
</evidence>
<dbReference type="GO" id="GO:0034454">
    <property type="term" value="P:microtubule anchoring at centrosome"/>
    <property type="evidence" value="ECO:0007669"/>
    <property type="project" value="TreeGrafter"/>
</dbReference>
<dbReference type="GO" id="GO:0005813">
    <property type="term" value="C:centrosome"/>
    <property type="evidence" value="ECO:0007669"/>
    <property type="project" value="TreeGrafter"/>
</dbReference>
<evidence type="ECO:0000256" key="8">
    <source>
        <dbReference type="ARBA" id="ARBA00023069"/>
    </source>
</evidence>
<reference evidence="12" key="1">
    <citation type="submission" date="2023-08" db="EMBL/GenBank/DDBJ databases">
        <authorList>
            <person name="Alioto T."/>
            <person name="Alioto T."/>
            <person name="Gomez Garrido J."/>
        </authorList>
    </citation>
    <scope>NUCLEOTIDE SEQUENCE</scope>
</reference>
<evidence type="ECO:0000256" key="1">
    <source>
        <dbReference type="ARBA" id="ARBA00004114"/>
    </source>
</evidence>